<evidence type="ECO:0000313" key="3">
    <source>
        <dbReference type="WBParaSite" id="PEQ_0000540201-mRNA-1"/>
    </source>
</evidence>
<keyword evidence="2" id="KW-1185">Reference proteome</keyword>
<sequence>AKLENTSFRVLIRRDAQSDVTAYVAAAIVDSGVSKMHFTETDKHNSKGATARTSELVNGEDGGRMLDTTTNDNYDEGMITENITKDMNISTIHPISTGVNANSDNNEFSNMVKIEENKAAHDTSTKKVVEIAEVDNMETGGKVSENYTRNEGFRTAAAESWRTGTPVSEESEPAGEENKRSDEGSEETENVMTVNERNYGGKDEQCAHEGDYTEYFTIGGKDHSNKKTWIYDAGWKG</sequence>
<evidence type="ECO:0000256" key="1">
    <source>
        <dbReference type="SAM" id="MobiDB-lite"/>
    </source>
</evidence>
<accession>A0A914RKT9</accession>
<name>A0A914RKT9_PAREQ</name>
<dbReference type="AlphaFoldDB" id="A0A914RKT9"/>
<feature type="region of interest" description="Disordered" evidence="1">
    <location>
        <begin position="156"/>
        <end position="205"/>
    </location>
</feature>
<reference evidence="3" key="1">
    <citation type="submission" date="2022-11" db="UniProtKB">
        <authorList>
            <consortium name="WormBaseParasite"/>
        </authorList>
    </citation>
    <scope>IDENTIFICATION</scope>
</reference>
<dbReference type="WBParaSite" id="PEQ_0000540201-mRNA-1">
    <property type="protein sequence ID" value="PEQ_0000540201-mRNA-1"/>
    <property type="gene ID" value="PEQ_0000540201"/>
</dbReference>
<organism evidence="2 3">
    <name type="scientific">Parascaris equorum</name>
    <name type="common">Equine roundworm</name>
    <dbReference type="NCBI Taxonomy" id="6256"/>
    <lineage>
        <taxon>Eukaryota</taxon>
        <taxon>Metazoa</taxon>
        <taxon>Ecdysozoa</taxon>
        <taxon>Nematoda</taxon>
        <taxon>Chromadorea</taxon>
        <taxon>Rhabditida</taxon>
        <taxon>Spirurina</taxon>
        <taxon>Ascaridomorpha</taxon>
        <taxon>Ascaridoidea</taxon>
        <taxon>Ascarididae</taxon>
        <taxon>Parascaris</taxon>
    </lineage>
</organism>
<protein>
    <submittedName>
        <fullName evidence="3">Uncharacterized protein</fullName>
    </submittedName>
</protein>
<dbReference type="Proteomes" id="UP000887564">
    <property type="component" value="Unplaced"/>
</dbReference>
<proteinExistence type="predicted"/>
<evidence type="ECO:0000313" key="2">
    <source>
        <dbReference type="Proteomes" id="UP000887564"/>
    </source>
</evidence>